<gene>
    <name evidence="1" type="ORF">NPIL_154631</name>
</gene>
<accession>A0A8X6PUR4</accession>
<comment type="caution">
    <text evidence="1">The sequence shown here is derived from an EMBL/GenBank/DDBJ whole genome shotgun (WGS) entry which is preliminary data.</text>
</comment>
<feature type="non-terminal residue" evidence="1">
    <location>
        <position position="1"/>
    </location>
</feature>
<dbReference type="EMBL" id="BMAW01024974">
    <property type="protein sequence ID" value="GFT90315.1"/>
    <property type="molecule type" value="Genomic_DNA"/>
</dbReference>
<organism evidence="1 2">
    <name type="scientific">Nephila pilipes</name>
    <name type="common">Giant wood spider</name>
    <name type="synonym">Nephila maculata</name>
    <dbReference type="NCBI Taxonomy" id="299642"/>
    <lineage>
        <taxon>Eukaryota</taxon>
        <taxon>Metazoa</taxon>
        <taxon>Ecdysozoa</taxon>
        <taxon>Arthropoda</taxon>
        <taxon>Chelicerata</taxon>
        <taxon>Arachnida</taxon>
        <taxon>Araneae</taxon>
        <taxon>Araneomorphae</taxon>
        <taxon>Entelegynae</taxon>
        <taxon>Araneoidea</taxon>
        <taxon>Nephilidae</taxon>
        <taxon>Nephila</taxon>
    </lineage>
</organism>
<dbReference type="AlphaFoldDB" id="A0A8X6PUR4"/>
<evidence type="ECO:0000313" key="1">
    <source>
        <dbReference type="EMBL" id="GFT90315.1"/>
    </source>
</evidence>
<reference evidence="1" key="1">
    <citation type="submission" date="2020-08" db="EMBL/GenBank/DDBJ databases">
        <title>Multicomponent nature underlies the extraordinary mechanical properties of spider dragline silk.</title>
        <authorList>
            <person name="Kono N."/>
            <person name="Nakamura H."/>
            <person name="Mori M."/>
            <person name="Yoshida Y."/>
            <person name="Ohtoshi R."/>
            <person name="Malay A.D."/>
            <person name="Moran D.A.P."/>
            <person name="Tomita M."/>
            <person name="Numata K."/>
            <person name="Arakawa K."/>
        </authorList>
    </citation>
    <scope>NUCLEOTIDE SEQUENCE</scope>
</reference>
<evidence type="ECO:0000313" key="2">
    <source>
        <dbReference type="Proteomes" id="UP000887013"/>
    </source>
</evidence>
<proteinExistence type="predicted"/>
<protein>
    <submittedName>
        <fullName evidence="1">Uncharacterized protein</fullName>
    </submittedName>
</protein>
<dbReference type="Proteomes" id="UP000887013">
    <property type="component" value="Unassembled WGS sequence"/>
</dbReference>
<name>A0A8X6PUR4_NEPPI</name>
<keyword evidence="2" id="KW-1185">Reference proteome</keyword>
<sequence>SCETFSGENQGQASCWCLHRWSLIPSPEILLYKLVTSWRSHVAQGSLDACVNVGTSLTKSEARSCKPGAGMPRCATTIIIVVAIASDLHIRLWPKFSRQTSIQSTYGILSLSIHKTWKYSGDALAGMNRQGVNYDRV</sequence>